<feature type="chain" id="PRO_5003504377" evidence="1">
    <location>
        <begin position="28"/>
        <end position="184"/>
    </location>
</feature>
<name>G7UT54_PSEUP</name>
<evidence type="ECO:0000256" key="1">
    <source>
        <dbReference type="SAM" id="SignalP"/>
    </source>
</evidence>
<organism evidence="3 4">
    <name type="scientific">Pseudoxanthomonas spadix (strain BD-a59)</name>
    <dbReference type="NCBI Taxonomy" id="1045855"/>
    <lineage>
        <taxon>Bacteria</taxon>
        <taxon>Pseudomonadati</taxon>
        <taxon>Pseudomonadota</taxon>
        <taxon>Gammaproteobacteria</taxon>
        <taxon>Lysobacterales</taxon>
        <taxon>Lysobacteraceae</taxon>
        <taxon>Pseudoxanthomonas</taxon>
    </lineage>
</organism>
<protein>
    <submittedName>
        <fullName evidence="3">Secreted protein</fullName>
    </submittedName>
</protein>
<dbReference type="OrthoDB" id="5998717at2"/>
<dbReference type="InterPro" id="IPR025419">
    <property type="entry name" value="DUF4142"/>
</dbReference>
<dbReference type="Proteomes" id="UP000005870">
    <property type="component" value="Chromosome"/>
</dbReference>
<feature type="domain" description="DUF4142" evidence="2">
    <location>
        <begin position="41"/>
        <end position="177"/>
    </location>
</feature>
<dbReference type="PANTHER" id="PTHR38593">
    <property type="entry name" value="BLR2558 PROTEIN"/>
    <property type="match status" value="1"/>
</dbReference>
<evidence type="ECO:0000313" key="4">
    <source>
        <dbReference type="Proteomes" id="UP000005870"/>
    </source>
</evidence>
<proteinExistence type="predicted"/>
<feature type="signal peptide" evidence="1">
    <location>
        <begin position="1"/>
        <end position="27"/>
    </location>
</feature>
<dbReference type="Pfam" id="PF13628">
    <property type="entry name" value="DUF4142"/>
    <property type="match status" value="1"/>
</dbReference>
<accession>G7UT54</accession>
<dbReference type="RefSeq" id="WP_014160295.1">
    <property type="nucleotide sequence ID" value="NC_016147.2"/>
</dbReference>
<reference evidence="3 4" key="1">
    <citation type="journal article" date="2012" name="J. Bacteriol.">
        <title>Complete Genome Sequence of the BTEX-Degrading Bacterium Pseudoxanthomonas spadix BD-a59.</title>
        <authorList>
            <person name="Lee S.H."/>
            <person name="Jin H.M."/>
            <person name="Lee H.J."/>
            <person name="Kim J.M."/>
            <person name="Jeon C.O."/>
        </authorList>
    </citation>
    <scope>NUCLEOTIDE SEQUENCE [LARGE SCALE GENOMIC DNA]</scope>
    <source>
        <strain evidence="3 4">BD-a59</strain>
    </source>
</reference>
<dbReference type="KEGG" id="psd:DSC_07340"/>
<dbReference type="eggNOG" id="COG3652">
    <property type="taxonomic scope" value="Bacteria"/>
</dbReference>
<evidence type="ECO:0000313" key="3">
    <source>
        <dbReference type="EMBL" id="AER56119.1"/>
    </source>
</evidence>
<dbReference type="HOGENOM" id="CLU_1419891_0_0_6"/>
<dbReference type="EMBL" id="CP003093">
    <property type="protein sequence ID" value="AER56119.1"/>
    <property type="molecule type" value="Genomic_DNA"/>
</dbReference>
<dbReference type="STRING" id="1045855.DSC_07340"/>
<dbReference type="AlphaFoldDB" id="G7UT54"/>
<sequence>MHASASRAAGVLLLLAGGTVIATNAIASDTAPPAQGQARPTDEESLALVQAINLHEIELAKLALTRPAAQTTQAMATMLVQEHTRNEAAQARLGIAPGQTQAVLALQRQQQAETDTLIALAPDAFEHAYIDAMVKDHMAAKDLLDERAGLARSAPVRAYLVQTRTAVEDHLSQARKLQNGAVGK</sequence>
<keyword evidence="4" id="KW-1185">Reference proteome</keyword>
<keyword evidence="1" id="KW-0732">Signal</keyword>
<gene>
    <name evidence="3" type="ordered locus">DSC_07340</name>
</gene>
<dbReference type="PANTHER" id="PTHR38593:SF1">
    <property type="entry name" value="BLR2558 PROTEIN"/>
    <property type="match status" value="1"/>
</dbReference>
<evidence type="ECO:0000259" key="2">
    <source>
        <dbReference type="Pfam" id="PF13628"/>
    </source>
</evidence>